<reference evidence="2" key="1">
    <citation type="submission" date="2018-05" db="EMBL/GenBank/DDBJ databases">
        <authorList>
            <person name="Lanie J.A."/>
            <person name="Ng W.-L."/>
            <person name="Kazmierczak K.M."/>
            <person name="Andrzejewski T.M."/>
            <person name="Davidsen T.M."/>
            <person name="Wayne K.J."/>
            <person name="Tettelin H."/>
            <person name="Glass J.I."/>
            <person name="Rusch D."/>
            <person name="Podicherti R."/>
            <person name="Tsui H.-C.T."/>
            <person name="Winkler M.E."/>
        </authorList>
    </citation>
    <scope>NUCLEOTIDE SEQUENCE</scope>
</reference>
<dbReference type="Pfam" id="PF13709">
    <property type="entry name" value="DUF4159"/>
    <property type="match status" value="1"/>
</dbReference>
<evidence type="ECO:0000259" key="1">
    <source>
        <dbReference type="Pfam" id="PF13709"/>
    </source>
</evidence>
<gene>
    <name evidence="2" type="ORF">METZ01_LOCUS20014</name>
</gene>
<organism evidence="2">
    <name type="scientific">marine metagenome</name>
    <dbReference type="NCBI Taxonomy" id="408172"/>
    <lineage>
        <taxon>unclassified sequences</taxon>
        <taxon>metagenomes</taxon>
        <taxon>ecological metagenomes</taxon>
    </lineage>
</organism>
<feature type="domain" description="DUF4159" evidence="1">
    <location>
        <begin position="68"/>
        <end position="276"/>
    </location>
</feature>
<evidence type="ECO:0000313" key="2">
    <source>
        <dbReference type="EMBL" id="SUZ67160.1"/>
    </source>
</evidence>
<sequence length="278" mass="32417">MRRKNFKLFLLCASLSLPSTLLEGQVLQFGNDEDLSVYGNEITEFTWMRGQYTNHGGGMGGFGFRRRGGWWDTDYPDSDENFLRGVQRYTNVDTNPRNHAYIKLTDPALFEHTFLYMNWKRVPIGSSYSGPNFSPEEIEVLREFMFRGGFVMVDDFWGQPHLDDMYMEMGKIFPDREIVKLDTSHEIFHIFFDIDELAQVPGRMVTWDFGGFMRLDDPAYPPEVYAILDDDGRVMMVANYNTDLGDGWEHTFYGPYPTKYTNEAYKIGINFLIYAFSH</sequence>
<accession>A0A381PJM4</accession>
<dbReference type="InterPro" id="IPR025297">
    <property type="entry name" value="DUF4159"/>
</dbReference>
<dbReference type="AlphaFoldDB" id="A0A381PJM4"/>
<protein>
    <recommendedName>
        <fullName evidence="1">DUF4159 domain-containing protein</fullName>
    </recommendedName>
</protein>
<name>A0A381PJM4_9ZZZZ</name>
<dbReference type="Gene3D" id="3.40.50.12140">
    <property type="entry name" value="Domain of unknown function DUF4159"/>
    <property type="match status" value="1"/>
</dbReference>
<proteinExistence type="predicted"/>
<dbReference type="EMBL" id="UINC01001005">
    <property type="protein sequence ID" value="SUZ67160.1"/>
    <property type="molecule type" value="Genomic_DNA"/>
</dbReference>